<proteinExistence type="predicted"/>
<dbReference type="Gene3D" id="3.40.50.2000">
    <property type="entry name" value="Glycogen Phosphorylase B"/>
    <property type="match status" value="2"/>
</dbReference>
<dbReference type="CDD" id="cd03814">
    <property type="entry name" value="GT4-like"/>
    <property type="match status" value="1"/>
</dbReference>
<gene>
    <name evidence="2" type="ORF">ACFO5Q_00765</name>
</gene>
<organism evidence="2 3">
    <name type="scientific">Kordiimonas lipolytica</name>
    <dbReference type="NCBI Taxonomy" id="1662421"/>
    <lineage>
        <taxon>Bacteria</taxon>
        <taxon>Pseudomonadati</taxon>
        <taxon>Pseudomonadota</taxon>
        <taxon>Alphaproteobacteria</taxon>
        <taxon>Kordiimonadales</taxon>
        <taxon>Kordiimonadaceae</taxon>
        <taxon>Kordiimonas</taxon>
    </lineage>
</organism>
<dbReference type="SUPFAM" id="SSF53756">
    <property type="entry name" value="UDP-Glycosyltransferase/glycogen phosphorylase"/>
    <property type="match status" value="1"/>
</dbReference>
<feature type="domain" description="Glycosyltransferase subfamily 4-like N-terminal" evidence="1">
    <location>
        <begin position="26"/>
        <end position="190"/>
    </location>
</feature>
<sequence length="403" mass="45043">MPFDIHNLKPKRIALFSGNYNYVMDGPVRALNTLVAFLEEQGIEVLVFAPTADKPAFKHSGTLVSVPSFALPGRSEYRVALGLPRSVRKQLEAFDPQLIHLAAPDLLGCGALKWARKHNVPTVSSFHTRFDTYPRYYHLGWLEPLVRAFMRRFYNRCEQVYVPSECMRQILTEQHMGEDIRLWTRGVDADLFSPTKRDMAWRRDNGIADDEAVIAFVGRLVLEKGLGIFADTLDELKKRGLKHKALIVGDGPERERFAKRLADAVFCGYLQGEDLARAYASADIFFNASITETFGNVTLEAMASAVPAVCADASGSHFLVRPGETGYLVPPGDVSAFADRLERLIADEGLRAGMAEESLADSRKFSWDAVLNALLDNYEQAITHYWAKKRTNAKVSRGARLAK</sequence>
<keyword evidence="2" id="KW-0808">Transferase</keyword>
<dbReference type="Proteomes" id="UP001595776">
    <property type="component" value="Unassembled WGS sequence"/>
</dbReference>
<dbReference type="InterPro" id="IPR028098">
    <property type="entry name" value="Glyco_trans_4-like_N"/>
</dbReference>
<reference evidence="3" key="1">
    <citation type="journal article" date="2019" name="Int. J. Syst. Evol. Microbiol.">
        <title>The Global Catalogue of Microorganisms (GCM) 10K type strain sequencing project: providing services to taxonomists for standard genome sequencing and annotation.</title>
        <authorList>
            <consortium name="The Broad Institute Genomics Platform"/>
            <consortium name="The Broad Institute Genome Sequencing Center for Infectious Disease"/>
            <person name="Wu L."/>
            <person name="Ma J."/>
        </authorList>
    </citation>
    <scope>NUCLEOTIDE SEQUENCE [LARGE SCALE GENOMIC DNA]</scope>
    <source>
        <strain evidence="3">CGMCC 1.15304</strain>
    </source>
</reference>
<evidence type="ECO:0000313" key="3">
    <source>
        <dbReference type="Proteomes" id="UP001595776"/>
    </source>
</evidence>
<accession>A0ABV8U5B0</accession>
<evidence type="ECO:0000259" key="1">
    <source>
        <dbReference type="Pfam" id="PF13439"/>
    </source>
</evidence>
<dbReference type="EMBL" id="JBHSCR010000001">
    <property type="protein sequence ID" value="MFC4346374.1"/>
    <property type="molecule type" value="Genomic_DNA"/>
</dbReference>
<dbReference type="Pfam" id="PF13692">
    <property type="entry name" value="Glyco_trans_1_4"/>
    <property type="match status" value="1"/>
</dbReference>
<dbReference type="RefSeq" id="WP_068150772.1">
    <property type="nucleotide sequence ID" value="NZ_JBHSCR010000001.1"/>
</dbReference>
<evidence type="ECO:0000313" key="2">
    <source>
        <dbReference type="EMBL" id="MFC4346374.1"/>
    </source>
</evidence>
<dbReference type="InterPro" id="IPR050194">
    <property type="entry name" value="Glycosyltransferase_grp1"/>
</dbReference>
<dbReference type="GO" id="GO:0016757">
    <property type="term" value="F:glycosyltransferase activity"/>
    <property type="evidence" value="ECO:0007669"/>
    <property type="project" value="UniProtKB-KW"/>
</dbReference>
<name>A0ABV8U5B0_9PROT</name>
<protein>
    <submittedName>
        <fullName evidence="2">Glycosyltransferase family 4 protein</fullName>
        <ecNumber evidence="2">2.4.-.-</ecNumber>
    </submittedName>
</protein>
<dbReference type="Pfam" id="PF13439">
    <property type="entry name" value="Glyco_transf_4"/>
    <property type="match status" value="1"/>
</dbReference>
<dbReference type="EC" id="2.4.-.-" evidence="2"/>
<comment type="caution">
    <text evidence="2">The sequence shown here is derived from an EMBL/GenBank/DDBJ whole genome shotgun (WGS) entry which is preliminary data.</text>
</comment>
<keyword evidence="2" id="KW-0328">Glycosyltransferase</keyword>
<dbReference type="PANTHER" id="PTHR45947">
    <property type="entry name" value="SULFOQUINOVOSYL TRANSFERASE SQD2"/>
    <property type="match status" value="1"/>
</dbReference>
<keyword evidence="3" id="KW-1185">Reference proteome</keyword>
<dbReference type="PANTHER" id="PTHR45947:SF3">
    <property type="entry name" value="SULFOQUINOVOSYL TRANSFERASE SQD2"/>
    <property type="match status" value="1"/>
</dbReference>